<name>A0A1T4N4Y8_9FIRM</name>
<accession>A0A1T4N4Y8</accession>
<dbReference type="RefSeq" id="WP_078787319.1">
    <property type="nucleotide sequence ID" value="NZ_CAJOJK010000002.1"/>
</dbReference>
<gene>
    <name evidence="3" type="ORF">SAMN02745110_01482</name>
</gene>
<sequence length="303" mass="33742">MKIVLTGATGMIGLAIARMGIEKKHEIICLINPGSSRKEHIEKMENVRIIECSVNEYDSLETDIKADFFIHLAWEKTFGASRDDAEVQFRNIGHTISAAKLAKRMGCRMFIGAGSQAEYGPSEVDLTTSLKVNPESGYGISKFAAGKLAAIYCKQNDIRFAWVRILSIFGPGDGKNTLISYLINEFMEGRQPKLTKCEQIWDYLYCDDAAEAILSLAESDVDGKIYPLGSGNGRRLSEYVCDIRDIIDPSLEPLFGEIPYYPHQPMHLVADISEITADTGWKPKTDFKEGIRKTVEALKAEQS</sequence>
<dbReference type="AlphaFoldDB" id="A0A1T4N4Y8"/>
<dbReference type="SUPFAM" id="SSF51735">
    <property type="entry name" value="NAD(P)-binding Rossmann-fold domains"/>
    <property type="match status" value="1"/>
</dbReference>
<keyword evidence="4" id="KW-1185">Reference proteome</keyword>
<feature type="domain" description="NAD-dependent epimerase/dehydratase" evidence="2">
    <location>
        <begin position="3"/>
        <end position="229"/>
    </location>
</feature>
<protein>
    <submittedName>
        <fullName evidence="3">Nucleoside-diphosphate-sugar epimerase</fullName>
    </submittedName>
</protein>
<evidence type="ECO:0000256" key="1">
    <source>
        <dbReference type="ARBA" id="ARBA00007637"/>
    </source>
</evidence>
<evidence type="ECO:0000259" key="2">
    <source>
        <dbReference type="Pfam" id="PF01370"/>
    </source>
</evidence>
<dbReference type="InterPro" id="IPR001509">
    <property type="entry name" value="Epimerase_deHydtase"/>
</dbReference>
<dbReference type="EMBL" id="FUXA01000008">
    <property type="protein sequence ID" value="SJZ74430.1"/>
    <property type="molecule type" value="Genomic_DNA"/>
</dbReference>
<dbReference type="PANTHER" id="PTHR43000">
    <property type="entry name" value="DTDP-D-GLUCOSE 4,6-DEHYDRATASE-RELATED"/>
    <property type="match status" value="1"/>
</dbReference>
<dbReference type="Gene3D" id="3.40.50.720">
    <property type="entry name" value="NAD(P)-binding Rossmann-like Domain"/>
    <property type="match status" value="1"/>
</dbReference>
<dbReference type="InterPro" id="IPR036291">
    <property type="entry name" value="NAD(P)-bd_dom_sf"/>
</dbReference>
<organism evidence="3 4">
    <name type="scientific">Eubacterium ruminantium</name>
    <dbReference type="NCBI Taxonomy" id="42322"/>
    <lineage>
        <taxon>Bacteria</taxon>
        <taxon>Bacillati</taxon>
        <taxon>Bacillota</taxon>
        <taxon>Clostridia</taxon>
        <taxon>Eubacteriales</taxon>
        <taxon>Eubacteriaceae</taxon>
        <taxon>Eubacterium</taxon>
    </lineage>
</organism>
<evidence type="ECO:0000313" key="3">
    <source>
        <dbReference type="EMBL" id="SJZ74430.1"/>
    </source>
</evidence>
<dbReference type="Pfam" id="PF01370">
    <property type="entry name" value="Epimerase"/>
    <property type="match status" value="1"/>
</dbReference>
<dbReference type="Proteomes" id="UP000189857">
    <property type="component" value="Unassembled WGS sequence"/>
</dbReference>
<dbReference type="OrthoDB" id="9789543at2"/>
<reference evidence="3 4" key="1">
    <citation type="submission" date="2017-02" db="EMBL/GenBank/DDBJ databases">
        <authorList>
            <person name="Peterson S.W."/>
        </authorList>
    </citation>
    <scope>NUCLEOTIDE SEQUENCE [LARGE SCALE GENOMIC DNA]</scope>
    <source>
        <strain evidence="3 4">ATCC 17233</strain>
    </source>
</reference>
<evidence type="ECO:0000313" key="4">
    <source>
        <dbReference type="Proteomes" id="UP000189857"/>
    </source>
</evidence>
<comment type="similarity">
    <text evidence="1">Belongs to the NAD(P)-dependent epimerase/dehydratase family.</text>
</comment>
<proteinExistence type="inferred from homology"/>